<organism evidence="1 2">
    <name type="scientific">Bacillus cereus (strain VD014)</name>
    <dbReference type="NCBI Taxonomy" id="1053223"/>
    <lineage>
        <taxon>Bacteria</taxon>
        <taxon>Bacillati</taxon>
        <taxon>Bacillota</taxon>
        <taxon>Bacilli</taxon>
        <taxon>Bacillales</taxon>
        <taxon>Bacillaceae</taxon>
        <taxon>Bacillus</taxon>
        <taxon>Bacillus cereus group</taxon>
    </lineage>
</organism>
<accession>A0A9W5NM37</accession>
<name>A0A9W5NM37_BACC8</name>
<sequence length="68" mass="7163">MAPSRPINMPSVDVGPAPTLSMTNLSYVVPSLPMTTGMTAGIKILSLLAKAIKKTFSLVEGTLDLYPN</sequence>
<evidence type="ECO:0000313" key="1">
    <source>
        <dbReference type="EMBL" id="EJR11432.1"/>
    </source>
</evidence>
<dbReference type="EMBL" id="AHER01000064">
    <property type="protein sequence ID" value="EJR11432.1"/>
    <property type="molecule type" value="Genomic_DNA"/>
</dbReference>
<evidence type="ECO:0000313" key="2">
    <source>
        <dbReference type="Proteomes" id="UP000006607"/>
    </source>
</evidence>
<dbReference type="Proteomes" id="UP000006607">
    <property type="component" value="Unassembled WGS sequence"/>
</dbReference>
<protein>
    <submittedName>
        <fullName evidence="1">Uncharacterized protein</fullName>
    </submittedName>
</protein>
<dbReference type="RefSeq" id="WP_000035490.1">
    <property type="nucleotide sequence ID" value="NZ_JH792027.1"/>
</dbReference>
<gene>
    <name evidence="1" type="ORF">IIA_05998</name>
</gene>
<reference evidence="1" key="1">
    <citation type="submission" date="2012-04" db="EMBL/GenBank/DDBJ databases">
        <title>The Genome Sequence of Bacillus cereus VD014.</title>
        <authorList>
            <consortium name="The Broad Institute Genome Sequencing Platform"/>
            <consortium name="The Broad Institute Genome Sequencing Center for Infectious Disease"/>
            <person name="Feldgarden M."/>
            <person name="Van der Auwera G.A."/>
            <person name="Mahillon J."/>
            <person name="Duprez V."/>
            <person name="Timmery S."/>
            <person name="Mattelet C."/>
            <person name="Dierick K."/>
            <person name="Sun M."/>
            <person name="Yu Z."/>
            <person name="Zhu L."/>
            <person name="Hu X."/>
            <person name="Shank E.B."/>
            <person name="Swiecicka I."/>
            <person name="Hansen B.M."/>
            <person name="Andrup L."/>
            <person name="Young S.K."/>
            <person name="Zeng Q."/>
            <person name="Gargeya S."/>
            <person name="Fitzgerald M."/>
            <person name="Haas B."/>
            <person name="Abouelleil A."/>
            <person name="Alvarado L."/>
            <person name="Arachchi H.M."/>
            <person name="Berlin A."/>
            <person name="Chapman S.B."/>
            <person name="Goldberg J."/>
            <person name="Griggs A."/>
            <person name="Gujja S."/>
            <person name="Hansen M."/>
            <person name="Howarth C."/>
            <person name="Imamovic A."/>
            <person name="Larimer J."/>
            <person name="McCowen C."/>
            <person name="Montmayeur A."/>
            <person name="Murphy C."/>
            <person name="Neiman D."/>
            <person name="Pearson M."/>
            <person name="Priest M."/>
            <person name="Roberts A."/>
            <person name="Saif S."/>
            <person name="Shea T."/>
            <person name="Sisk P."/>
            <person name="Sykes S."/>
            <person name="Wortman J."/>
            <person name="Nusbaum C."/>
            <person name="Birren B."/>
        </authorList>
    </citation>
    <scope>NUCLEOTIDE SEQUENCE</scope>
    <source>
        <strain evidence="1">VD014</strain>
    </source>
</reference>
<proteinExistence type="predicted"/>
<dbReference type="AlphaFoldDB" id="A0A9W5NM37"/>
<comment type="caution">
    <text evidence="1">The sequence shown here is derived from an EMBL/GenBank/DDBJ whole genome shotgun (WGS) entry which is preliminary data.</text>
</comment>